<accession>A0ABQ4QAY6</accession>
<gene>
    <name evidence="1" type="ORF">AFCDBAGC_0092</name>
</gene>
<keyword evidence="2" id="KW-1185">Reference proteome</keyword>
<dbReference type="EMBL" id="BPQG01000001">
    <property type="protein sequence ID" value="GJD42257.1"/>
    <property type="molecule type" value="Genomic_DNA"/>
</dbReference>
<reference evidence="1 2" key="1">
    <citation type="journal article" date="2021" name="Front. Microbiol.">
        <title>Comprehensive Comparative Genomics and Phenotyping of Methylobacterium Species.</title>
        <authorList>
            <person name="Alessa O."/>
            <person name="Ogura Y."/>
            <person name="Fujitani Y."/>
            <person name="Takami H."/>
            <person name="Hayashi T."/>
            <person name="Sahin N."/>
            <person name="Tani A."/>
        </authorList>
    </citation>
    <scope>NUCLEOTIDE SEQUENCE [LARGE SCALE GENOMIC DNA]</scope>
    <source>
        <strain evidence="1 2">DSM 23679</strain>
    </source>
</reference>
<name>A0ABQ4QAY6_9HYPH</name>
<dbReference type="Proteomes" id="UP001055117">
    <property type="component" value="Unassembled WGS sequence"/>
</dbReference>
<comment type="caution">
    <text evidence="1">The sequence shown here is derived from an EMBL/GenBank/DDBJ whole genome shotgun (WGS) entry which is preliminary data.</text>
</comment>
<evidence type="ECO:0000313" key="2">
    <source>
        <dbReference type="Proteomes" id="UP001055117"/>
    </source>
</evidence>
<organism evidence="1 2">
    <name type="scientific">Methylobacterium cerastii</name>
    <dbReference type="NCBI Taxonomy" id="932741"/>
    <lineage>
        <taxon>Bacteria</taxon>
        <taxon>Pseudomonadati</taxon>
        <taxon>Pseudomonadota</taxon>
        <taxon>Alphaproteobacteria</taxon>
        <taxon>Hyphomicrobiales</taxon>
        <taxon>Methylobacteriaceae</taxon>
        <taxon>Methylobacterium</taxon>
    </lineage>
</organism>
<proteinExistence type="predicted"/>
<evidence type="ECO:0000313" key="1">
    <source>
        <dbReference type="EMBL" id="GJD42257.1"/>
    </source>
</evidence>
<sequence>MAAGSVRMTTMANAHCDSCKFFDEHKGNNAPAAADAGLCRFNPPVSQPAPESKGLWPVVGANDWCGHFTAEMTAAE</sequence>
<protein>
    <submittedName>
        <fullName evidence="1">Uncharacterized protein</fullName>
    </submittedName>
</protein>